<proteinExistence type="inferred from homology"/>
<dbReference type="PANTHER" id="PTHR39453">
    <property type="entry name" value="PHOSPHATE PROPANOYLTRANSFERASE"/>
    <property type="match status" value="1"/>
</dbReference>
<name>A0A1F7W6S4_9BACT</name>
<evidence type="ECO:0000256" key="6">
    <source>
        <dbReference type="ARBA" id="ARBA00022723"/>
    </source>
</evidence>
<dbReference type="AlphaFoldDB" id="A0A1F7W6S4"/>
<evidence type="ECO:0000256" key="2">
    <source>
        <dbReference type="ARBA" id="ARBA00007342"/>
    </source>
</evidence>
<keyword evidence="6" id="KW-0479">Metal-binding</keyword>
<comment type="similarity">
    <text evidence="2">Belongs to the PduL family.</text>
</comment>
<keyword evidence="7" id="KW-0862">Zinc</keyword>
<protein>
    <recommendedName>
        <fullName evidence="4">Phosphate propanoyltransferase</fullName>
        <ecNumber evidence="3">2.3.1.222</ecNumber>
    </recommendedName>
    <alternativeName>
        <fullName evidence="10">Phosphate acyltransferase PduL</fullName>
    </alternativeName>
    <alternativeName>
        <fullName evidence="9">Phosphotransacylase PduL</fullName>
    </alternativeName>
    <alternativeName>
        <fullName evidence="11">Propanediol utilization protein PduL</fullName>
    </alternativeName>
</protein>
<evidence type="ECO:0000256" key="8">
    <source>
        <dbReference type="ARBA" id="ARBA00023315"/>
    </source>
</evidence>
<evidence type="ECO:0000313" key="12">
    <source>
        <dbReference type="EMBL" id="OGL98491.1"/>
    </source>
</evidence>
<dbReference type="EMBL" id="MGFE01000020">
    <property type="protein sequence ID" value="OGL98491.1"/>
    <property type="molecule type" value="Genomic_DNA"/>
</dbReference>
<keyword evidence="8" id="KW-0012">Acyltransferase</keyword>
<keyword evidence="5" id="KW-0808">Transferase</keyword>
<comment type="cofactor">
    <cofactor evidence="1">
        <name>Zn(2+)</name>
        <dbReference type="ChEBI" id="CHEBI:29105"/>
    </cofactor>
</comment>
<gene>
    <name evidence="12" type="ORF">A2304_02250</name>
</gene>
<evidence type="ECO:0000256" key="4">
    <source>
        <dbReference type="ARBA" id="ARBA00020837"/>
    </source>
</evidence>
<evidence type="ECO:0000256" key="11">
    <source>
        <dbReference type="ARBA" id="ARBA00033077"/>
    </source>
</evidence>
<dbReference type="Pfam" id="PF06130">
    <property type="entry name" value="PTAC"/>
    <property type="match status" value="1"/>
</dbReference>
<dbReference type="EC" id="2.3.1.222" evidence="3"/>
<evidence type="ECO:0000256" key="10">
    <source>
        <dbReference type="ARBA" id="ARBA00030939"/>
    </source>
</evidence>
<evidence type="ECO:0000256" key="7">
    <source>
        <dbReference type="ARBA" id="ARBA00022833"/>
    </source>
</evidence>
<comment type="caution">
    <text evidence="12">The sequence shown here is derived from an EMBL/GenBank/DDBJ whole genome shotgun (WGS) entry which is preliminary data.</text>
</comment>
<organism evidence="12 13">
    <name type="scientific">Candidatus Uhrbacteria bacterium RIFOXYB2_FULL_57_15</name>
    <dbReference type="NCBI Taxonomy" id="1802422"/>
    <lineage>
        <taxon>Bacteria</taxon>
        <taxon>Candidatus Uhriibacteriota</taxon>
    </lineage>
</organism>
<evidence type="ECO:0000313" key="13">
    <source>
        <dbReference type="Proteomes" id="UP000176501"/>
    </source>
</evidence>
<dbReference type="Proteomes" id="UP000176501">
    <property type="component" value="Unassembled WGS sequence"/>
</dbReference>
<reference evidence="12 13" key="1">
    <citation type="journal article" date="2016" name="Nat. Commun.">
        <title>Thousands of microbial genomes shed light on interconnected biogeochemical processes in an aquifer system.</title>
        <authorList>
            <person name="Anantharaman K."/>
            <person name="Brown C.T."/>
            <person name="Hug L.A."/>
            <person name="Sharon I."/>
            <person name="Castelle C.J."/>
            <person name="Probst A.J."/>
            <person name="Thomas B.C."/>
            <person name="Singh A."/>
            <person name="Wilkins M.J."/>
            <person name="Karaoz U."/>
            <person name="Brodie E.L."/>
            <person name="Williams K.H."/>
            <person name="Hubbard S.S."/>
            <person name="Banfield J.F."/>
        </authorList>
    </citation>
    <scope>NUCLEOTIDE SEQUENCE [LARGE SCALE GENOMIC DNA]</scope>
</reference>
<sequence length="189" mass="20746">MVPIISVHVQYRHVHLSSSDREALFGTQTLQKLSEVPHRGQHVCPQTVTVVGPNAVQFERVRVLGPTRDSTQVELSPTEAFALGLDVPVRLSGDLNRTAGCTLVGPEGSVQLKSGVIIPARHLHCSERDAAQLGLTHHQLVTVAPPGRPNDRVELVTVRIHPTFALRLHLTYDEASEFWLETGDQVVIL</sequence>
<accession>A0A1F7W6S4</accession>
<dbReference type="GO" id="GO:0046872">
    <property type="term" value="F:metal ion binding"/>
    <property type="evidence" value="ECO:0007669"/>
    <property type="project" value="UniProtKB-KW"/>
</dbReference>
<evidence type="ECO:0000256" key="1">
    <source>
        <dbReference type="ARBA" id="ARBA00001947"/>
    </source>
</evidence>
<evidence type="ECO:0000256" key="3">
    <source>
        <dbReference type="ARBA" id="ARBA00012206"/>
    </source>
</evidence>
<evidence type="ECO:0000256" key="5">
    <source>
        <dbReference type="ARBA" id="ARBA00022679"/>
    </source>
</evidence>
<dbReference type="GO" id="GO:0016747">
    <property type="term" value="F:acyltransferase activity, transferring groups other than amino-acyl groups"/>
    <property type="evidence" value="ECO:0007669"/>
    <property type="project" value="InterPro"/>
</dbReference>
<dbReference type="InterPro" id="IPR008300">
    <property type="entry name" value="PTAC"/>
</dbReference>
<dbReference type="PANTHER" id="PTHR39453:SF1">
    <property type="entry name" value="PHOSPHATE PROPANOYLTRANSFERASE"/>
    <property type="match status" value="1"/>
</dbReference>
<evidence type="ECO:0000256" key="9">
    <source>
        <dbReference type="ARBA" id="ARBA00030044"/>
    </source>
</evidence>